<dbReference type="EMBL" id="FXTZ01000004">
    <property type="protein sequence ID" value="SMP16733.1"/>
    <property type="molecule type" value="Genomic_DNA"/>
</dbReference>
<name>A0ABY1NSX0_9FLAO</name>
<sequence>MRLLLYFFLFLFLSCRSQVGINHAMHQKQISFEDKNHYPFTLTSEDFLIIRTQQKMDEVFSIIHKKNIGNRFSPIPAIVENEMYLIIKPPLKNSNDILIDSVSFYKNTLYVNVKEFQNPDFGKTNRISPNILLKLNEKLDIKKVIVQY</sequence>
<gene>
    <name evidence="2" type="ORF">SAMN06264346_10473</name>
</gene>
<feature type="signal peptide" evidence="1">
    <location>
        <begin position="1"/>
        <end position="19"/>
    </location>
</feature>
<dbReference type="PROSITE" id="PS51257">
    <property type="entry name" value="PROKAR_LIPOPROTEIN"/>
    <property type="match status" value="1"/>
</dbReference>
<dbReference type="Proteomes" id="UP001157960">
    <property type="component" value="Unassembled WGS sequence"/>
</dbReference>
<comment type="caution">
    <text evidence="2">The sequence shown here is derived from an EMBL/GenBank/DDBJ whole genome shotgun (WGS) entry which is preliminary data.</text>
</comment>
<keyword evidence="3" id="KW-1185">Reference proteome</keyword>
<accession>A0ABY1NSX0</accession>
<evidence type="ECO:0008006" key="4">
    <source>
        <dbReference type="Google" id="ProtNLM"/>
    </source>
</evidence>
<organism evidence="2 3">
    <name type="scientific">Chryseobacterium profundimaris</name>
    <dbReference type="NCBI Taxonomy" id="1387275"/>
    <lineage>
        <taxon>Bacteria</taxon>
        <taxon>Pseudomonadati</taxon>
        <taxon>Bacteroidota</taxon>
        <taxon>Flavobacteriia</taxon>
        <taxon>Flavobacteriales</taxon>
        <taxon>Weeksellaceae</taxon>
        <taxon>Chryseobacterium group</taxon>
        <taxon>Chryseobacterium</taxon>
    </lineage>
</organism>
<proteinExistence type="predicted"/>
<protein>
    <recommendedName>
        <fullName evidence="4">Lipoprotein</fullName>
    </recommendedName>
</protein>
<feature type="chain" id="PRO_5045620839" description="Lipoprotein" evidence="1">
    <location>
        <begin position="20"/>
        <end position="148"/>
    </location>
</feature>
<evidence type="ECO:0000313" key="2">
    <source>
        <dbReference type="EMBL" id="SMP16733.1"/>
    </source>
</evidence>
<evidence type="ECO:0000313" key="3">
    <source>
        <dbReference type="Proteomes" id="UP001157960"/>
    </source>
</evidence>
<keyword evidence="1" id="KW-0732">Signal</keyword>
<evidence type="ECO:0000256" key="1">
    <source>
        <dbReference type="SAM" id="SignalP"/>
    </source>
</evidence>
<reference evidence="2 3" key="1">
    <citation type="submission" date="2017-05" db="EMBL/GenBank/DDBJ databases">
        <authorList>
            <person name="Varghese N."/>
            <person name="Submissions S."/>
        </authorList>
    </citation>
    <scope>NUCLEOTIDE SEQUENCE [LARGE SCALE GENOMIC DNA]</scope>
    <source>
        <strain evidence="2 3">DSM 28214</strain>
    </source>
</reference>